<dbReference type="InterPro" id="IPR051446">
    <property type="entry name" value="HTH_trans_reg/aminotransferase"/>
</dbReference>
<dbReference type="Gene3D" id="3.90.1150.10">
    <property type="entry name" value="Aspartate Aminotransferase, domain 1"/>
    <property type="match status" value="1"/>
</dbReference>
<dbReference type="SMART" id="SM00345">
    <property type="entry name" value="HTH_GNTR"/>
    <property type="match status" value="1"/>
</dbReference>
<evidence type="ECO:0000256" key="2">
    <source>
        <dbReference type="ARBA" id="ARBA00022898"/>
    </source>
</evidence>
<name>W1IQ79_9GAMM</name>
<protein>
    <submittedName>
        <fullName evidence="7">Transcriptional regulatory protein ptsJ</fullName>
    </submittedName>
</protein>
<keyword evidence="3" id="KW-0805">Transcription regulation</keyword>
<proteinExistence type="inferred from homology"/>
<keyword evidence="2" id="KW-0663">Pyridoxal phosphate</keyword>
<gene>
    <name evidence="7" type="primary">ptsJ</name>
    <name evidence="7" type="ORF">XSR1_10064</name>
</gene>
<dbReference type="InterPro" id="IPR015421">
    <property type="entry name" value="PyrdxlP-dep_Trfase_major"/>
</dbReference>
<sequence length="442" mass="48873">MITGKTATDIFEQIRTLVQSGNYKPGDSLPPVRELAIELGINRNTVAAAYKRLADAGIAVSKGRNGTLIREQVQNTPYEGTPPGLALRDMAGGNPSPALLPKLRISSLNEKNVSKLYGEPIINMELERIGRNLLEQDLQVSYELNLTNGAVDAVERLLTCYLISGDKIAVEDPCFLSSINTIKNNRFVAIGVPVDEEGIQVSDLSAHLAAGVQAIIITPRAHNPTGWGLSATRAVQLKELLECYPQVLVIVDDHFSLLSTTDYQHIIPATTRHWALIRSTSKFLGPDIRLAFVASDTETSQHLRQRLNSGTNWVSHILQEIATATWNSPDFGQELTRAKETYWKLREHLTRCLKDYGINVSEHHDGLNLWLPLEDNSTNTVMLLAQHGWLTRGGEVFGVTQTCHGLRITISELDESTIESLAKVLAGILKVDDKHRQKIQSK</sequence>
<evidence type="ECO:0000256" key="1">
    <source>
        <dbReference type="ARBA" id="ARBA00005384"/>
    </source>
</evidence>
<dbReference type="GO" id="GO:0003677">
    <property type="term" value="F:DNA binding"/>
    <property type="evidence" value="ECO:0007669"/>
    <property type="project" value="UniProtKB-KW"/>
</dbReference>
<dbReference type="PROSITE" id="PS50949">
    <property type="entry name" value="HTH_GNTR"/>
    <property type="match status" value="1"/>
</dbReference>
<dbReference type="CDD" id="cd07377">
    <property type="entry name" value="WHTH_GntR"/>
    <property type="match status" value="1"/>
</dbReference>
<comment type="similarity">
    <text evidence="1">In the C-terminal section; belongs to the class-I pyridoxal-phosphate-dependent aminotransferase family.</text>
</comment>
<dbReference type="PANTHER" id="PTHR46577">
    <property type="entry name" value="HTH-TYPE TRANSCRIPTIONAL REGULATORY PROTEIN GABR"/>
    <property type="match status" value="1"/>
</dbReference>
<dbReference type="EMBL" id="CBXF010000001">
    <property type="protein sequence ID" value="CDL80584.1"/>
    <property type="molecule type" value="Genomic_DNA"/>
</dbReference>
<dbReference type="GeneID" id="97123713"/>
<evidence type="ECO:0000256" key="5">
    <source>
        <dbReference type="ARBA" id="ARBA00023163"/>
    </source>
</evidence>
<accession>W1IQ79</accession>
<dbReference type="RefSeq" id="WP_038233546.1">
    <property type="nucleotide sequence ID" value="NZ_CAWLWS010000001.1"/>
</dbReference>
<reference evidence="7" key="1">
    <citation type="submission" date="2013-11" db="EMBL/GenBank/DDBJ databases">
        <title>Draft genome sequence and annotation of the entomopathogenic bacteria, Xenorhabdus cabanillasi strain JM26 and Xenorhabdus szentirmai strain DSM 16338.</title>
        <authorList>
            <person name="Gualtieri M."/>
            <person name="Ogier J.C."/>
            <person name="Pages S."/>
            <person name="Givaudan A."/>
            <person name="Gaudriault S."/>
        </authorList>
    </citation>
    <scope>NUCLEOTIDE SEQUENCE [LARGE SCALE GENOMIC DNA]</scope>
    <source>
        <strain evidence="7">DSM 16338</strain>
    </source>
</reference>
<dbReference type="Pfam" id="PF00392">
    <property type="entry name" value="GntR"/>
    <property type="match status" value="1"/>
</dbReference>
<comment type="caution">
    <text evidence="7">The sequence shown here is derived from an EMBL/GenBank/DDBJ whole genome shotgun (WGS) entry which is preliminary data.</text>
</comment>
<dbReference type="PANTHER" id="PTHR46577:SF1">
    <property type="entry name" value="HTH-TYPE TRANSCRIPTIONAL REGULATORY PROTEIN GABR"/>
    <property type="match status" value="1"/>
</dbReference>
<dbReference type="OrthoDB" id="9808770at2"/>
<dbReference type="Gene3D" id="1.10.10.10">
    <property type="entry name" value="Winged helix-like DNA-binding domain superfamily/Winged helix DNA-binding domain"/>
    <property type="match status" value="1"/>
</dbReference>
<dbReference type="InterPro" id="IPR036388">
    <property type="entry name" value="WH-like_DNA-bd_sf"/>
</dbReference>
<dbReference type="InterPro" id="IPR004839">
    <property type="entry name" value="Aminotransferase_I/II_large"/>
</dbReference>
<organism evidence="7 8">
    <name type="scientific">Xenorhabdus szentirmaii DSM 16338</name>
    <dbReference type="NCBI Taxonomy" id="1427518"/>
    <lineage>
        <taxon>Bacteria</taxon>
        <taxon>Pseudomonadati</taxon>
        <taxon>Pseudomonadota</taxon>
        <taxon>Gammaproteobacteria</taxon>
        <taxon>Enterobacterales</taxon>
        <taxon>Morganellaceae</taxon>
        <taxon>Xenorhabdus</taxon>
    </lineage>
</organism>
<dbReference type="Pfam" id="PF00155">
    <property type="entry name" value="Aminotran_1_2"/>
    <property type="match status" value="1"/>
</dbReference>
<evidence type="ECO:0000256" key="3">
    <source>
        <dbReference type="ARBA" id="ARBA00023015"/>
    </source>
</evidence>
<dbReference type="Proteomes" id="UP000019202">
    <property type="component" value="Unassembled WGS sequence"/>
</dbReference>
<dbReference type="STRING" id="1427518.XSR1_10064"/>
<dbReference type="SUPFAM" id="SSF46785">
    <property type="entry name" value="Winged helix' DNA-binding domain"/>
    <property type="match status" value="1"/>
</dbReference>
<dbReference type="AlphaFoldDB" id="W1IQ79"/>
<dbReference type="NCBIfam" id="NF012025">
    <property type="entry name" value="PRK15481.1"/>
    <property type="match status" value="1"/>
</dbReference>
<evidence type="ECO:0000313" key="7">
    <source>
        <dbReference type="EMBL" id="CDL80584.1"/>
    </source>
</evidence>
<evidence type="ECO:0000259" key="6">
    <source>
        <dbReference type="PROSITE" id="PS50949"/>
    </source>
</evidence>
<keyword evidence="8" id="KW-1185">Reference proteome</keyword>
<dbReference type="GO" id="GO:0030170">
    <property type="term" value="F:pyridoxal phosphate binding"/>
    <property type="evidence" value="ECO:0007669"/>
    <property type="project" value="InterPro"/>
</dbReference>
<evidence type="ECO:0000313" key="8">
    <source>
        <dbReference type="Proteomes" id="UP000019202"/>
    </source>
</evidence>
<dbReference type="InterPro" id="IPR036390">
    <property type="entry name" value="WH_DNA-bd_sf"/>
</dbReference>
<evidence type="ECO:0000256" key="4">
    <source>
        <dbReference type="ARBA" id="ARBA00023125"/>
    </source>
</evidence>
<dbReference type="Gene3D" id="3.40.640.10">
    <property type="entry name" value="Type I PLP-dependent aspartate aminotransferase-like (Major domain)"/>
    <property type="match status" value="1"/>
</dbReference>
<dbReference type="SUPFAM" id="SSF53383">
    <property type="entry name" value="PLP-dependent transferases"/>
    <property type="match status" value="1"/>
</dbReference>
<dbReference type="InterPro" id="IPR015424">
    <property type="entry name" value="PyrdxlP-dep_Trfase"/>
</dbReference>
<dbReference type="CDD" id="cd00609">
    <property type="entry name" value="AAT_like"/>
    <property type="match status" value="1"/>
</dbReference>
<dbReference type="GO" id="GO:0003700">
    <property type="term" value="F:DNA-binding transcription factor activity"/>
    <property type="evidence" value="ECO:0007669"/>
    <property type="project" value="InterPro"/>
</dbReference>
<keyword evidence="5" id="KW-0804">Transcription</keyword>
<keyword evidence="4" id="KW-0238">DNA-binding</keyword>
<dbReference type="InterPro" id="IPR000524">
    <property type="entry name" value="Tscrpt_reg_HTH_GntR"/>
</dbReference>
<dbReference type="InterPro" id="IPR015422">
    <property type="entry name" value="PyrdxlP-dep_Trfase_small"/>
</dbReference>
<feature type="domain" description="HTH gntR-type" evidence="6">
    <location>
        <begin position="4"/>
        <end position="72"/>
    </location>
</feature>